<dbReference type="PRINTS" id="PR00003">
    <property type="entry name" value="4DISULPHCORE"/>
</dbReference>
<dbReference type="Pfam" id="PF00095">
    <property type="entry name" value="WAP"/>
    <property type="match status" value="2"/>
</dbReference>
<dbReference type="InterPro" id="IPR050514">
    <property type="entry name" value="WAP_four-disulfide_core"/>
</dbReference>
<keyword evidence="6" id="KW-0044">Antibiotic</keyword>
<keyword evidence="2" id="KW-0964">Secreted</keyword>
<dbReference type="MEROPS" id="I17.001"/>
<dbReference type="Gene3D" id="4.10.75.10">
    <property type="entry name" value="Elafin-like"/>
    <property type="match status" value="2"/>
</dbReference>
<dbReference type="EMBL" id="JH169323">
    <property type="protein sequence ID" value="EHB06487.1"/>
    <property type="molecule type" value="Genomic_DNA"/>
</dbReference>
<keyword evidence="4" id="KW-0646">Protease inhibitor</keyword>
<feature type="chain" id="PRO_5003474146" evidence="8">
    <location>
        <begin position="23"/>
        <end position="179"/>
    </location>
</feature>
<dbReference type="GO" id="GO:0005615">
    <property type="term" value="C:extracellular space"/>
    <property type="evidence" value="ECO:0007669"/>
    <property type="project" value="TreeGrafter"/>
</dbReference>
<proteinExistence type="predicted"/>
<dbReference type="CDD" id="cd00199">
    <property type="entry name" value="WAP"/>
    <property type="match status" value="1"/>
</dbReference>
<dbReference type="GO" id="GO:0019731">
    <property type="term" value="P:antibacterial humoral response"/>
    <property type="evidence" value="ECO:0007669"/>
    <property type="project" value="TreeGrafter"/>
</dbReference>
<evidence type="ECO:0000259" key="9">
    <source>
        <dbReference type="PROSITE" id="PS51390"/>
    </source>
</evidence>
<dbReference type="PANTHER" id="PTHR19441">
    <property type="entry name" value="WHEY ACDIC PROTEIN WAP"/>
    <property type="match status" value="1"/>
</dbReference>
<dbReference type="InterPro" id="IPR008197">
    <property type="entry name" value="WAP_dom"/>
</dbReference>
<dbReference type="GO" id="GO:0045087">
    <property type="term" value="P:innate immune response"/>
    <property type="evidence" value="ECO:0007669"/>
    <property type="project" value="TreeGrafter"/>
</dbReference>
<evidence type="ECO:0000256" key="4">
    <source>
        <dbReference type="ARBA" id="ARBA00022690"/>
    </source>
</evidence>
<feature type="domain" description="WAP" evidence="9">
    <location>
        <begin position="83"/>
        <end position="131"/>
    </location>
</feature>
<keyword evidence="7" id="KW-1015">Disulfide bond</keyword>
<keyword evidence="5 8" id="KW-0732">Signal</keyword>
<gene>
    <name evidence="10" type="ORF">GW7_20382</name>
</gene>
<accession>G5BB22</accession>
<feature type="domain" description="WAP" evidence="9">
    <location>
        <begin position="29"/>
        <end position="77"/>
    </location>
</feature>
<dbReference type="FunFam" id="4.10.75.10:FF:000001">
    <property type="entry name" value="Anosmin 1"/>
    <property type="match status" value="2"/>
</dbReference>
<dbReference type="SUPFAM" id="SSF57256">
    <property type="entry name" value="Elafin-like"/>
    <property type="match status" value="2"/>
</dbReference>
<name>G5BB22_HETGA</name>
<evidence type="ECO:0000256" key="7">
    <source>
        <dbReference type="ARBA" id="ARBA00023157"/>
    </source>
</evidence>
<feature type="signal peptide" evidence="8">
    <location>
        <begin position="1"/>
        <end position="22"/>
    </location>
</feature>
<dbReference type="GO" id="GO:0004867">
    <property type="term" value="F:serine-type endopeptidase inhibitor activity"/>
    <property type="evidence" value="ECO:0007669"/>
    <property type="project" value="TreeGrafter"/>
</dbReference>
<organism evidence="10 11">
    <name type="scientific">Heterocephalus glaber</name>
    <name type="common">Naked mole rat</name>
    <dbReference type="NCBI Taxonomy" id="10181"/>
    <lineage>
        <taxon>Eukaryota</taxon>
        <taxon>Metazoa</taxon>
        <taxon>Chordata</taxon>
        <taxon>Craniata</taxon>
        <taxon>Vertebrata</taxon>
        <taxon>Euteleostomi</taxon>
        <taxon>Mammalia</taxon>
        <taxon>Eutheria</taxon>
        <taxon>Euarchontoglires</taxon>
        <taxon>Glires</taxon>
        <taxon>Rodentia</taxon>
        <taxon>Hystricomorpha</taxon>
        <taxon>Bathyergidae</taxon>
        <taxon>Heterocephalus</taxon>
    </lineage>
</organism>
<dbReference type="Proteomes" id="UP000006813">
    <property type="component" value="Unassembled WGS sequence"/>
</dbReference>
<dbReference type="InParanoid" id="G5BB22"/>
<evidence type="ECO:0000313" key="10">
    <source>
        <dbReference type="EMBL" id="EHB06487.1"/>
    </source>
</evidence>
<dbReference type="SMART" id="SM00217">
    <property type="entry name" value="WAP"/>
    <property type="match status" value="2"/>
</dbReference>
<dbReference type="STRING" id="10181.G5BB22"/>
<dbReference type="AlphaFoldDB" id="G5BB22"/>
<evidence type="ECO:0000256" key="6">
    <source>
        <dbReference type="ARBA" id="ARBA00023022"/>
    </source>
</evidence>
<dbReference type="InterPro" id="IPR036645">
    <property type="entry name" value="Elafin-like_sf"/>
</dbReference>
<sequence length="179" mass="19783">MKSKSLFFFVVFLALGTLETLAVERSGKKSQKAGACPPRKHVLCSRYEEPECKSDWQCPGEKRCCSDYCGIKCLDPVDISKSARKKPGKCPVANAECLMLNPPNFCEKDGQCEGKLKCCKGMCGKACIPPRLIPIIWTRLWICAVWLGNALSVPKFVSCLKDLVPPPTSLFNKLLTHGL</sequence>
<evidence type="ECO:0000313" key="11">
    <source>
        <dbReference type="Proteomes" id="UP000006813"/>
    </source>
</evidence>
<keyword evidence="3" id="KW-0929">Antimicrobial</keyword>
<dbReference type="PANTHER" id="PTHR19441:SF44">
    <property type="entry name" value="ANTILEUKOPROTEINASE"/>
    <property type="match status" value="1"/>
</dbReference>
<evidence type="ECO:0000256" key="1">
    <source>
        <dbReference type="ARBA" id="ARBA00004613"/>
    </source>
</evidence>
<evidence type="ECO:0000256" key="5">
    <source>
        <dbReference type="ARBA" id="ARBA00022729"/>
    </source>
</evidence>
<dbReference type="eggNOG" id="ENOG502SWIR">
    <property type="taxonomic scope" value="Eukaryota"/>
</dbReference>
<evidence type="ECO:0000256" key="3">
    <source>
        <dbReference type="ARBA" id="ARBA00022529"/>
    </source>
</evidence>
<protein>
    <submittedName>
        <fullName evidence="10">Antileukoproteinase</fullName>
    </submittedName>
</protein>
<evidence type="ECO:0000256" key="8">
    <source>
        <dbReference type="SAM" id="SignalP"/>
    </source>
</evidence>
<evidence type="ECO:0000256" key="2">
    <source>
        <dbReference type="ARBA" id="ARBA00022525"/>
    </source>
</evidence>
<dbReference type="FunCoup" id="G5BB22">
    <property type="interactions" value="50"/>
</dbReference>
<reference evidence="10 11" key="1">
    <citation type="journal article" date="2011" name="Nature">
        <title>Genome sequencing reveals insights into physiology and longevity of the naked mole rat.</title>
        <authorList>
            <person name="Kim E.B."/>
            <person name="Fang X."/>
            <person name="Fushan A.A."/>
            <person name="Huang Z."/>
            <person name="Lobanov A.V."/>
            <person name="Han L."/>
            <person name="Marino S.M."/>
            <person name="Sun X."/>
            <person name="Turanov A.A."/>
            <person name="Yang P."/>
            <person name="Yim S.H."/>
            <person name="Zhao X."/>
            <person name="Kasaikina M.V."/>
            <person name="Stoletzki N."/>
            <person name="Peng C."/>
            <person name="Polak P."/>
            <person name="Xiong Z."/>
            <person name="Kiezun A."/>
            <person name="Zhu Y."/>
            <person name="Chen Y."/>
            <person name="Kryukov G.V."/>
            <person name="Zhang Q."/>
            <person name="Peshkin L."/>
            <person name="Yang L."/>
            <person name="Bronson R.T."/>
            <person name="Buffenstein R."/>
            <person name="Wang B."/>
            <person name="Han C."/>
            <person name="Li Q."/>
            <person name="Chen L."/>
            <person name="Zhao W."/>
            <person name="Sunyaev S.R."/>
            <person name="Park T.J."/>
            <person name="Zhang G."/>
            <person name="Wang J."/>
            <person name="Gladyshev V.N."/>
        </authorList>
    </citation>
    <scope>NUCLEOTIDE SEQUENCE [LARGE SCALE GENOMIC DNA]</scope>
</reference>
<comment type="subcellular location">
    <subcellularLocation>
        <location evidence="1">Secreted</location>
    </subcellularLocation>
</comment>
<dbReference type="PROSITE" id="PS51390">
    <property type="entry name" value="WAP"/>
    <property type="match status" value="2"/>
</dbReference>